<evidence type="ECO:0000259" key="6">
    <source>
        <dbReference type="PROSITE" id="PS51910"/>
    </source>
</evidence>
<feature type="chain" id="PRO_5043754852" description="Chitinase" evidence="4">
    <location>
        <begin position="23"/>
        <end position="580"/>
    </location>
</feature>
<dbReference type="InterPro" id="IPR036508">
    <property type="entry name" value="Chitin-bd_dom_sf"/>
</dbReference>
<dbReference type="Pfam" id="PF01607">
    <property type="entry name" value="CBM_14"/>
    <property type="match status" value="1"/>
</dbReference>
<dbReference type="FunFam" id="3.10.50.10:FF:000001">
    <property type="entry name" value="Chitinase 3-like 1"/>
    <property type="match status" value="1"/>
</dbReference>
<dbReference type="SUPFAM" id="SSF54556">
    <property type="entry name" value="Chitinase insertion domain"/>
    <property type="match status" value="1"/>
</dbReference>
<comment type="caution">
    <text evidence="7">The sequence shown here is derived from an EMBL/GenBank/DDBJ whole genome shotgun (WGS) entry which is preliminary data.</text>
</comment>
<evidence type="ECO:0000259" key="5">
    <source>
        <dbReference type="PROSITE" id="PS50940"/>
    </source>
</evidence>
<dbReference type="SUPFAM" id="SSF57625">
    <property type="entry name" value="Invertebrate chitin-binding proteins"/>
    <property type="match status" value="1"/>
</dbReference>
<dbReference type="Gene3D" id="3.20.20.80">
    <property type="entry name" value="Glycosidases"/>
    <property type="match status" value="1"/>
</dbReference>
<dbReference type="EMBL" id="JAPXFL010000009">
    <property type="protein sequence ID" value="KAK9501596.1"/>
    <property type="molecule type" value="Genomic_DNA"/>
</dbReference>
<keyword evidence="4" id="KW-0732">Signal</keyword>
<dbReference type="Gene3D" id="2.170.140.10">
    <property type="entry name" value="Chitin binding domain"/>
    <property type="match status" value="1"/>
</dbReference>
<dbReference type="AlphaFoldDB" id="A0AAW1CT41"/>
<dbReference type="Pfam" id="PF00704">
    <property type="entry name" value="Glyco_hydro_18"/>
    <property type="match status" value="1"/>
</dbReference>
<comment type="similarity">
    <text evidence="1">Belongs to the glycosyl hydrolase 18 family. Chitinase class II subfamily.</text>
</comment>
<dbReference type="Proteomes" id="UP001461498">
    <property type="component" value="Unassembled WGS sequence"/>
</dbReference>
<dbReference type="PANTHER" id="PTHR11177:SF317">
    <property type="entry name" value="CHITINASE 12-RELATED"/>
    <property type="match status" value="1"/>
</dbReference>
<dbReference type="GO" id="GO:0004568">
    <property type="term" value="F:chitinase activity"/>
    <property type="evidence" value="ECO:0007669"/>
    <property type="project" value="TreeGrafter"/>
</dbReference>
<reference evidence="7 8" key="1">
    <citation type="submission" date="2022-12" db="EMBL/GenBank/DDBJ databases">
        <title>Chromosome-level genome assembly of true bugs.</title>
        <authorList>
            <person name="Ma L."/>
            <person name="Li H."/>
        </authorList>
    </citation>
    <scope>NUCLEOTIDE SEQUENCE [LARGE SCALE GENOMIC DNA]</scope>
    <source>
        <strain evidence="7">Lab_2022b</strain>
    </source>
</reference>
<feature type="domain" description="GH18" evidence="6">
    <location>
        <begin position="103"/>
        <end position="463"/>
    </location>
</feature>
<evidence type="ECO:0000256" key="4">
    <source>
        <dbReference type="SAM" id="SignalP"/>
    </source>
</evidence>
<gene>
    <name evidence="7" type="ORF">O3M35_012293</name>
</gene>
<keyword evidence="2" id="KW-0147">Chitin-binding</keyword>
<evidence type="ECO:0000313" key="8">
    <source>
        <dbReference type="Proteomes" id="UP001461498"/>
    </source>
</evidence>
<evidence type="ECO:0008006" key="9">
    <source>
        <dbReference type="Google" id="ProtNLM"/>
    </source>
</evidence>
<evidence type="ECO:0000256" key="3">
    <source>
        <dbReference type="ARBA" id="ARBA00023157"/>
    </source>
</evidence>
<dbReference type="GO" id="GO:0005576">
    <property type="term" value="C:extracellular region"/>
    <property type="evidence" value="ECO:0007669"/>
    <property type="project" value="InterPro"/>
</dbReference>
<evidence type="ECO:0000256" key="2">
    <source>
        <dbReference type="ARBA" id="ARBA00022669"/>
    </source>
</evidence>
<dbReference type="PANTHER" id="PTHR11177">
    <property type="entry name" value="CHITINASE"/>
    <property type="match status" value="1"/>
</dbReference>
<sequence length="580" mass="66281">MFCYSEMWLLGLFVIILTLAHGFRRDSVESPPTLLTKSSSYSLPFGWKSIPLRTAVEKVPTFRERSQEKSPLRSAVEKRPTPYFRGHWWRLVPGTRQSDQRGKRLFCFVESWASYRRSPATFTAENIDPFACTHIIYAFVTVDQATSKIIPYDEEFDIVKGGYRSIVGLKRVNSHLKVLVSLTGRLSKMTSTAANRRNFILSTVKFLAENGFDGIDIHWEYPGAEELGGKENDKENLSKLIEEMSGVLDSRGWLLTASVSPSRFRLEDGYDVPRIAPYLHFILLKSYDFQQERDNAANHPSPLIMSNQEDPLSIYYNVDYAVKYWLKRGVHRSQLILGIPFFGRSYTLEDEKKWTPGSAIKTPGHEARYTQQPGFMAYYEVCSRMMRKEWKKHRDASGSAYMVYRDQWVGFEDVYSIQLKMEYLKQEQLGGVMVWSLDLDDFNGVCGTKYPLLTTVKNYLAPDIPAVISPGVGVTVLSTSSNCSGEGYVGDAEDCSVYYRCQWSMKHTYICPHGLFYDPDLNLCNWPTLVTCPVKSMLLKIFMRLLSFCLFFYLSPGTEPPIMKLMFKHLIGNGSSVMGG</sequence>
<keyword evidence="8" id="KW-1185">Reference proteome</keyword>
<dbReference type="InterPro" id="IPR017853">
    <property type="entry name" value="GH"/>
</dbReference>
<organism evidence="7 8">
    <name type="scientific">Rhynocoris fuscipes</name>
    <dbReference type="NCBI Taxonomy" id="488301"/>
    <lineage>
        <taxon>Eukaryota</taxon>
        <taxon>Metazoa</taxon>
        <taxon>Ecdysozoa</taxon>
        <taxon>Arthropoda</taxon>
        <taxon>Hexapoda</taxon>
        <taxon>Insecta</taxon>
        <taxon>Pterygota</taxon>
        <taxon>Neoptera</taxon>
        <taxon>Paraneoptera</taxon>
        <taxon>Hemiptera</taxon>
        <taxon>Heteroptera</taxon>
        <taxon>Panheteroptera</taxon>
        <taxon>Cimicomorpha</taxon>
        <taxon>Reduviidae</taxon>
        <taxon>Harpactorinae</taxon>
        <taxon>Harpactorini</taxon>
        <taxon>Rhynocoris</taxon>
    </lineage>
</organism>
<dbReference type="GO" id="GO:0005975">
    <property type="term" value="P:carbohydrate metabolic process"/>
    <property type="evidence" value="ECO:0007669"/>
    <property type="project" value="InterPro"/>
</dbReference>
<dbReference type="InterPro" id="IPR029070">
    <property type="entry name" value="Chitinase_insertion_sf"/>
</dbReference>
<dbReference type="InterPro" id="IPR050314">
    <property type="entry name" value="Glycosyl_Hydrlase_18"/>
</dbReference>
<dbReference type="SMART" id="SM00636">
    <property type="entry name" value="Glyco_18"/>
    <property type="match status" value="1"/>
</dbReference>
<dbReference type="InterPro" id="IPR001223">
    <property type="entry name" value="Glyco_hydro18_cat"/>
</dbReference>
<protein>
    <recommendedName>
        <fullName evidence="9">Chitinase</fullName>
    </recommendedName>
</protein>
<dbReference type="InterPro" id="IPR002557">
    <property type="entry name" value="Chitin-bd_dom"/>
</dbReference>
<name>A0AAW1CT41_9HEMI</name>
<dbReference type="InterPro" id="IPR011583">
    <property type="entry name" value="Chitinase_II/V-like_cat"/>
</dbReference>
<dbReference type="PROSITE" id="PS51910">
    <property type="entry name" value="GH18_2"/>
    <property type="match status" value="1"/>
</dbReference>
<accession>A0AAW1CT41</accession>
<dbReference type="SUPFAM" id="SSF51445">
    <property type="entry name" value="(Trans)glycosidases"/>
    <property type="match status" value="1"/>
</dbReference>
<dbReference type="GO" id="GO:0006032">
    <property type="term" value="P:chitin catabolic process"/>
    <property type="evidence" value="ECO:0007669"/>
    <property type="project" value="TreeGrafter"/>
</dbReference>
<dbReference type="SMART" id="SM00494">
    <property type="entry name" value="ChtBD2"/>
    <property type="match status" value="1"/>
</dbReference>
<proteinExistence type="inferred from homology"/>
<dbReference type="GO" id="GO:0008061">
    <property type="term" value="F:chitin binding"/>
    <property type="evidence" value="ECO:0007669"/>
    <property type="project" value="UniProtKB-KW"/>
</dbReference>
<feature type="signal peptide" evidence="4">
    <location>
        <begin position="1"/>
        <end position="22"/>
    </location>
</feature>
<dbReference type="Gene3D" id="3.10.50.10">
    <property type="match status" value="1"/>
</dbReference>
<keyword evidence="3" id="KW-1015">Disulfide bond</keyword>
<evidence type="ECO:0000313" key="7">
    <source>
        <dbReference type="EMBL" id="KAK9501596.1"/>
    </source>
</evidence>
<evidence type="ECO:0000256" key="1">
    <source>
        <dbReference type="ARBA" id="ARBA00009121"/>
    </source>
</evidence>
<feature type="domain" description="Chitin-binding type-2" evidence="5">
    <location>
        <begin position="480"/>
        <end position="534"/>
    </location>
</feature>
<dbReference type="PROSITE" id="PS50940">
    <property type="entry name" value="CHIT_BIND_II"/>
    <property type="match status" value="1"/>
</dbReference>